<dbReference type="RefSeq" id="WP_168041254.1">
    <property type="nucleotide sequence ID" value="NZ_JAAEDK010000030.1"/>
</dbReference>
<dbReference type="Proteomes" id="UP000746741">
    <property type="component" value="Unassembled WGS sequence"/>
</dbReference>
<dbReference type="SUPFAM" id="SSF55136">
    <property type="entry name" value="Probable bacterial effector-binding domain"/>
    <property type="match status" value="1"/>
</dbReference>
<organism evidence="1 4">
    <name type="scientific">Neoroseomonas oryzicola</name>
    <dbReference type="NCBI Taxonomy" id="535904"/>
    <lineage>
        <taxon>Bacteria</taxon>
        <taxon>Pseudomonadati</taxon>
        <taxon>Pseudomonadota</taxon>
        <taxon>Alphaproteobacteria</taxon>
        <taxon>Acetobacterales</taxon>
        <taxon>Acetobacteraceae</taxon>
        <taxon>Neoroseomonas</taxon>
    </lineage>
</organism>
<reference evidence="1" key="1">
    <citation type="submission" date="2020-01" db="EMBL/GenBank/DDBJ databases">
        <authorList>
            <person name="Rat A."/>
        </authorList>
    </citation>
    <scope>NUCLEOTIDE SEQUENCE</scope>
    <source>
        <strain evidence="1">LMG 31161</strain>
    </source>
</reference>
<dbReference type="Gene3D" id="3.20.80.10">
    <property type="entry name" value="Regulatory factor, effector binding domain"/>
    <property type="match status" value="1"/>
</dbReference>
<gene>
    <name evidence="2" type="ORF">GWK15_10645</name>
    <name evidence="1" type="ORF">GXW75_14420</name>
</gene>
<dbReference type="InterPro" id="IPR006917">
    <property type="entry name" value="SOUL_heme-bd"/>
</dbReference>
<evidence type="ECO:0000313" key="4">
    <source>
        <dbReference type="Proteomes" id="UP001138708"/>
    </source>
</evidence>
<evidence type="ECO:0000313" key="1">
    <source>
        <dbReference type="EMBL" id="MBR0660451.1"/>
    </source>
</evidence>
<evidence type="ECO:0000313" key="2">
    <source>
        <dbReference type="EMBL" id="NKE17401.1"/>
    </source>
</evidence>
<evidence type="ECO:0000313" key="3">
    <source>
        <dbReference type="Proteomes" id="UP000746741"/>
    </source>
</evidence>
<sequence>MAARLPAILSSLLLGACSTLGIRSGTEEPRFETVERIGAVEIRRYAPRIAAETEVPGAEDAARNEGFRRLAGYIFGGNARRDRIAMTAPVAQAPGERIAMTAPVAQSGDAGGWRIRFFMPARHTLETLPVPDDPRVTLAVVPEEIVAVLRFSGLPRSEAVAQNAAALTTALEASAWVPAGPVQAWFYDPPWTVPALRRNEVAVPVARR</sequence>
<reference evidence="2 3" key="2">
    <citation type="submission" date="2020-02" db="EMBL/GenBank/DDBJ databases">
        <authorList>
            <person name="Sun Q."/>
            <person name="Inoue M."/>
        </authorList>
    </citation>
    <scope>NUCLEOTIDE SEQUENCE [LARGE SCALE GENOMIC DNA]</scope>
    <source>
        <strain evidence="2 3">KCTC 22478</strain>
    </source>
</reference>
<keyword evidence="3" id="KW-1185">Reference proteome</keyword>
<comment type="caution">
    <text evidence="1">The sequence shown here is derived from an EMBL/GenBank/DDBJ whole genome shotgun (WGS) entry which is preliminary data.</text>
</comment>
<dbReference type="EMBL" id="JAAVUP010000002">
    <property type="protein sequence ID" value="NKE17401.1"/>
    <property type="molecule type" value="Genomic_DNA"/>
</dbReference>
<dbReference type="AlphaFoldDB" id="A0A9X9WJE1"/>
<dbReference type="InterPro" id="IPR011256">
    <property type="entry name" value="Reg_factor_effector_dom_sf"/>
</dbReference>
<dbReference type="PROSITE" id="PS51257">
    <property type="entry name" value="PROKAR_LIPOPROTEIN"/>
    <property type="match status" value="1"/>
</dbReference>
<reference evidence="1" key="3">
    <citation type="journal article" date="2021" name="Syst. Appl. Microbiol.">
        <title>Roseomonas hellenica sp. nov., isolated from roots of wild-growing Alkanna tinctoria.</title>
        <authorList>
            <person name="Rat A."/>
            <person name="Naranjo H.D."/>
            <person name="Lebbe L."/>
            <person name="Cnockaert M."/>
            <person name="Krigas N."/>
            <person name="Grigoriadou K."/>
            <person name="Maloupa E."/>
            <person name="Willems A."/>
        </authorList>
    </citation>
    <scope>NUCLEOTIDE SEQUENCE</scope>
    <source>
        <strain evidence="1">LMG 31161</strain>
    </source>
</reference>
<accession>A0A9X9WJE1</accession>
<dbReference type="PANTHER" id="PTHR11220">
    <property type="entry name" value="HEME-BINDING PROTEIN-RELATED"/>
    <property type="match status" value="1"/>
</dbReference>
<name>A0A9X9WJE1_9PROT</name>
<dbReference type="EMBL" id="JAAEDK010000030">
    <property type="protein sequence ID" value="MBR0660451.1"/>
    <property type="molecule type" value="Genomic_DNA"/>
</dbReference>
<proteinExistence type="predicted"/>
<dbReference type="PANTHER" id="PTHR11220:SF58">
    <property type="entry name" value="SOUL HEME-BINDING FAMILY PROTEIN"/>
    <property type="match status" value="1"/>
</dbReference>
<dbReference type="Pfam" id="PF04832">
    <property type="entry name" value="SOUL"/>
    <property type="match status" value="1"/>
</dbReference>
<dbReference type="Proteomes" id="UP001138708">
    <property type="component" value="Unassembled WGS sequence"/>
</dbReference>
<protein>
    <submittedName>
        <fullName evidence="1">Heme-binding protein</fullName>
    </submittedName>
</protein>